<dbReference type="EMBL" id="JAZAVJ010000198">
    <property type="protein sequence ID" value="KAK7408121.1"/>
    <property type="molecule type" value="Genomic_DNA"/>
</dbReference>
<reference evidence="2 3" key="1">
    <citation type="journal article" date="2025" name="Microbiol. Resour. Announc.">
        <title>Draft genome sequences for Neonectria magnoliae and Neonectria punicea, canker pathogens of Liriodendron tulipifera and Acer saccharum in West Virginia.</title>
        <authorList>
            <person name="Petronek H.M."/>
            <person name="Kasson M.T."/>
            <person name="Metheny A.M."/>
            <person name="Stauder C.M."/>
            <person name="Lovett B."/>
            <person name="Lynch S.C."/>
            <person name="Garnas J.R."/>
            <person name="Kasson L.R."/>
            <person name="Stajich J.E."/>
        </authorList>
    </citation>
    <scope>NUCLEOTIDE SEQUENCE [LARGE SCALE GENOMIC DNA]</scope>
    <source>
        <strain evidence="2 3">NRRL 64653</strain>
    </source>
</reference>
<keyword evidence="1" id="KW-0472">Membrane</keyword>
<evidence type="ECO:0000313" key="3">
    <source>
        <dbReference type="Proteomes" id="UP001498476"/>
    </source>
</evidence>
<gene>
    <name evidence="2" type="ORF">QQX98_009712</name>
</gene>
<keyword evidence="3" id="KW-1185">Reference proteome</keyword>
<sequence>MVFFADLIRWVRGLFRHKKVLLPVLVLLGIFVSGLWCQFFAPRHSQSPSPDHVIVANFKREEFSKIQRLLLPVVLYCEEKWYRSLYQVLGVHARGENNDIMEAYQKITEAANVNKRIEERASCDIIGLSRLDERLLSFQSTFLILINATERGLYDDEFYDKVGFINSDREEQAMSWRHEDMRQGELESKGMRKIQADIDKRLRDVCKDYF</sequence>
<protein>
    <submittedName>
        <fullName evidence="2">Uncharacterized protein</fullName>
    </submittedName>
</protein>
<keyword evidence="1" id="KW-1133">Transmembrane helix</keyword>
<organism evidence="2 3">
    <name type="scientific">Neonectria punicea</name>
    <dbReference type="NCBI Taxonomy" id="979145"/>
    <lineage>
        <taxon>Eukaryota</taxon>
        <taxon>Fungi</taxon>
        <taxon>Dikarya</taxon>
        <taxon>Ascomycota</taxon>
        <taxon>Pezizomycotina</taxon>
        <taxon>Sordariomycetes</taxon>
        <taxon>Hypocreomycetidae</taxon>
        <taxon>Hypocreales</taxon>
        <taxon>Nectriaceae</taxon>
        <taxon>Neonectria</taxon>
    </lineage>
</organism>
<evidence type="ECO:0000256" key="1">
    <source>
        <dbReference type="SAM" id="Phobius"/>
    </source>
</evidence>
<evidence type="ECO:0000313" key="2">
    <source>
        <dbReference type="EMBL" id="KAK7408121.1"/>
    </source>
</evidence>
<accession>A0ABR1GRH9</accession>
<dbReference type="Proteomes" id="UP001498476">
    <property type="component" value="Unassembled WGS sequence"/>
</dbReference>
<name>A0ABR1GRH9_9HYPO</name>
<feature type="transmembrane region" description="Helical" evidence="1">
    <location>
        <begin position="20"/>
        <end position="41"/>
    </location>
</feature>
<comment type="caution">
    <text evidence="2">The sequence shown here is derived from an EMBL/GenBank/DDBJ whole genome shotgun (WGS) entry which is preliminary data.</text>
</comment>
<keyword evidence="1" id="KW-0812">Transmembrane</keyword>
<proteinExistence type="predicted"/>